<reference evidence="2 3" key="1">
    <citation type="journal article" date="2016" name="Nat. Commun.">
        <title>Thousands of microbial genomes shed light on interconnected biogeochemical processes in an aquifer system.</title>
        <authorList>
            <person name="Anantharaman K."/>
            <person name="Brown C.T."/>
            <person name="Hug L.A."/>
            <person name="Sharon I."/>
            <person name="Castelle C.J."/>
            <person name="Probst A.J."/>
            <person name="Thomas B.C."/>
            <person name="Singh A."/>
            <person name="Wilkins M.J."/>
            <person name="Karaoz U."/>
            <person name="Brodie E.L."/>
            <person name="Williams K.H."/>
            <person name="Hubbard S.S."/>
            <person name="Banfield J.F."/>
        </authorList>
    </citation>
    <scope>NUCLEOTIDE SEQUENCE [LARGE SCALE GENOMIC DNA]</scope>
</reference>
<dbReference type="InterPro" id="IPR029063">
    <property type="entry name" value="SAM-dependent_MTases_sf"/>
</dbReference>
<evidence type="ECO:0000259" key="1">
    <source>
        <dbReference type="Pfam" id="PF08241"/>
    </source>
</evidence>
<organism evidence="2 3">
    <name type="scientific">Candidatus Nealsonbacteria bacterium RIFCSPHIGHO2_01_FULL_43_31</name>
    <dbReference type="NCBI Taxonomy" id="1801665"/>
    <lineage>
        <taxon>Bacteria</taxon>
        <taxon>Candidatus Nealsoniibacteriota</taxon>
    </lineage>
</organism>
<feature type="domain" description="Methyltransferase type 11" evidence="1">
    <location>
        <begin position="107"/>
        <end position="190"/>
    </location>
</feature>
<proteinExistence type="predicted"/>
<dbReference type="AlphaFoldDB" id="A0A1G2E2L3"/>
<dbReference type="InterPro" id="IPR013216">
    <property type="entry name" value="Methyltransf_11"/>
</dbReference>
<evidence type="ECO:0000313" key="2">
    <source>
        <dbReference type="EMBL" id="OGZ20033.1"/>
    </source>
</evidence>
<gene>
    <name evidence="2" type="ORF">A2654_02350</name>
</gene>
<name>A0A1G2E2L3_9BACT</name>
<sequence>MRDKVIIFAKKIIFGLRLGIVWQLLDAVKFELEKRSLQIRAGLMPGLPADRHGNNQLKKELLLFYGKDEPYQSFAGSELKDLPFLREGEVRFKIIKENLGIKGGTLLDIGANLGYFCHKFEEEGFECYAVEENKMLCYFIEKLKKVSGRSFKVICRSIFDYKKNQKLVFDAVLALSVFHHFLKSKENYFKLIELLKRIKAREFFFEPHLPQEFKGKTFYKNYTPEQFVDFIMENSCFKKVELIGESEGGRPIFKFSEK</sequence>
<dbReference type="EMBL" id="MHMA01000029">
    <property type="protein sequence ID" value="OGZ20033.1"/>
    <property type="molecule type" value="Genomic_DNA"/>
</dbReference>
<dbReference type="Proteomes" id="UP000178721">
    <property type="component" value="Unassembled WGS sequence"/>
</dbReference>
<protein>
    <recommendedName>
        <fullName evidence="1">Methyltransferase type 11 domain-containing protein</fullName>
    </recommendedName>
</protein>
<evidence type="ECO:0000313" key="3">
    <source>
        <dbReference type="Proteomes" id="UP000178721"/>
    </source>
</evidence>
<dbReference type="GO" id="GO:0008757">
    <property type="term" value="F:S-adenosylmethionine-dependent methyltransferase activity"/>
    <property type="evidence" value="ECO:0007669"/>
    <property type="project" value="InterPro"/>
</dbReference>
<dbReference type="Gene3D" id="3.40.50.150">
    <property type="entry name" value="Vaccinia Virus protein VP39"/>
    <property type="match status" value="1"/>
</dbReference>
<dbReference type="SUPFAM" id="SSF53335">
    <property type="entry name" value="S-adenosyl-L-methionine-dependent methyltransferases"/>
    <property type="match status" value="1"/>
</dbReference>
<accession>A0A1G2E2L3</accession>
<comment type="caution">
    <text evidence="2">The sequence shown here is derived from an EMBL/GenBank/DDBJ whole genome shotgun (WGS) entry which is preliminary data.</text>
</comment>
<dbReference type="Pfam" id="PF08241">
    <property type="entry name" value="Methyltransf_11"/>
    <property type="match status" value="1"/>
</dbReference>